<dbReference type="Proteomes" id="UP000191008">
    <property type="component" value="Unassembled WGS sequence"/>
</dbReference>
<proteinExistence type="predicted"/>
<organism evidence="1 2">
    <name type="scientific">Leptospira kirschneri serovar Pomona</name>
    <dbReference type="NCBI Taxonomy" id="561005"/>
    <lineage>
        <taxon>Bacteria</taxon>
        <taxon>Pseudomonadati</taxon>
        <taxon>Spirochaetota</taxon>
        <taxon>Spirochaetia</taxon>
        <taxon>Leptospirales</taxon>
        <taxon>Leptospiraceae</taxon>
        <taxon>Leptospira</taxon>
    </lineage>
</organism>
<sequence>MFFSFVSNLKRERNLLQKIYGSNIPLNIAKFEIPNSSLHFPPISSLTILPTLQTIKTTTKQTTIF</sequence>
<dbReference type="EMBL" id="MVIT01000077">
    <property type="protein sequence ID" value="OOV40347.1"/>
    <property type="molecule type" value="Genomic_DNA"/>
</dbReference>
<reference evidence="1 2" key="1">
    <citation type="submission" date="2017-02" db="EMBL/GenBank/DDBJ databases">
        <title>Comparative genomic analysis of Brazilian Leptospira kirschneri strains of different serogroups.</title>
        <authorList>
            <person name="Moreno L.Z."/>
            <person name="Miraglia F."/>
            <person name="Kremer F.S."/>
            <person name="Eslabao M.R."/>
            <person name="Lilenbaum W."/>
            <person name="Dellagostin O.A."/>
            <person name="Moreno A.M."/>
        </authorList>
    </citation>
    <scope>NUCLEOTIDE SEQUENCE [LARGE SCALE GENOMIC DNA]</scope>
    <source>
        <strain evidence="1 2">M110/06</strain>
    </source>
</reference>
<comment type="caution">
    <text evidence="1">The sequence shown here is derived from an EMBL/GenBank/DDBJ whole genome shotgun (WGS) entry which is preliminary data.</text>
</comment>
<gene>
    <name evidence="1" type="ORF">B1J93_17910</name>
</gene>
<evidence type="ECO:0000313" key="1">
    <source>
        <dbReference type="EMBL" id="OOV40347.1"/>
    </source>
</evidence>
<evidence type="ECO:0000313" key="2">
    <source>
        <dbReference type="Proteomes" id="UP000191008"/>
    </source>
</evidence>
<dbReference type="AlphaFoldDB" id="A0A1T1DHP7"/>
<protein>
    <submittedName>
        <fullName evidence="1">Uncharacterized protein</fullName>
    </submittedName>
</protein>
<accession>A0A1T1DHP7</accession>
<name>A0A1T1DHP7_9LEPT</name>